<name>B7JZE5_RIPO1</name>
<dbReference type="KEGG" id="cyp:PCC8801_3388"/>
<dbReference type="HOGENOM" id="CLU_1569943_0_0_3"/>
<dbReference type="PROSITE" id="PS51257">
    <property type="entry name" value="PROKAR_LIPOPROTEIN"/>
    <property type="match status" value="1"/>
</dbReference>
<dbReference type="STRING" id="41431.PCC8801_3388"/>
<keyword evidence="1" id="KW-0732">Signal</keyword>
<evidence type="ECO:0000313" key="2">
    <source>
        <dbReference type="EMBL" id="ACK67356.1"/>
    </source>
</evidence>
<gene>
    <name evidence="2" type="ordered locus">PCC8801_3388</name>
</gene>
<proteinExistence type="predicted"/>
<evidence type="ECO:0008006" key="4">
    <source>
        <dbReference type="Google" id="ProtNLM"/>
    </source>
</evidence>
<reference evidence="3" key="1">
    <citation type="journal article" date="2011" name="MBio">
        <title>Novel metabolic attributes of the genus Cyanothece, comprising a group of unicellular nitrogen-fixing Cyanobacteria.</title>
        <authorList>
            <person name="Bandyopadhyay A."/>
            <person name="Elvitigala T."/>
            <person name="Welsh E."/>
            <person name="Stockel J."/>
            <person name="Liberton M."/>
            <person name="Min H."/>
            <person name="Sherman L.A."/>
            <person name="Pakrasi H.B."/>
        </authorList>
    </citation>
    <scope>NUCLEOTIDE SEQUENCE [LARGE SCALE GENOMIC DNA]</scope>
    <source>
        <strain evidence="3">PCC 8801</strain>
    </source>
</reference>
<protein>
    <recommendedName>
        <fullName evidence="4">Lipoprotein</fullName>
    </recommendedName>
</protein>
<sequence length="169" mass="18522">MLVKLRKILVIFLISSLVLLTACAKQPPSRFEQAQQESTQRGVSAVVRESVTGGSLNRFFPPAGDGYERVYTQEKKGFAEAKLKKDGQEVAVMAIADILNTPNAAAKFEQSSQKIGGYPAVQQGKTGTAVLVANRFQVKVLSRDASFTESDRQTWLEKFDLNGLANLKQ</sequence>
<organism evidence="2 3">
    <name type="scientific">Rippkaea orientalis (strain PCC 8801 / RF-1)</name>
    <name type="common">Cyanothece sp. (strain PCC 8801)</name>
    <dbReference type="NCBI Taxonomy" id="41431"/>
    <lineage>
        <taxon>Bacteria</taxon>
        <taxon>Bacillati</taxon>
        <taxon>Cyanobacteriota</taxon>
        <taxon>Cyanophyceae</taxon>
        <taxon>Oscillatoriophycideae</taxon>
        <taxon>Chroococcales</taxon>
        <taxon>Aphanothecaceae</taxon>
        <taxon>Rippkaea</taxon>
        <taxon>Rippkaea orientalis</taxon>
    </lineage>
</organism>
<dbReference type="RefSeq" id="WP_012596617.1">
    <property type="nucleotide sequence ID" value="NC_011726.1"/>
</dbReference>
<evidence type="ECO:0000256" key="1">
    <source>
        <dbReference type="SAM" id="SignalP"/>
    </source>
</evidence>
<accession>B7JZE5</accession>
<feature type="chain" id="PRO_5002856178" description="Lipoprotein" evidence="1">
    <location>
        <begin position="25"/>
        <end position="169"/>
    </location>
</feature>
<dbReference type="AlphaFoldDB" id="B7JZE5"/>
<dbReference type="eggNOG" id="ENOG50303EG">
    <property type="taxonomic scope" value="Bacteria"/>
</dbReference>
<keyword evidence="3" id="KW-1185">Reference proteome</keyword>
<dbReference type="Proteomes" id="UP000008204">
    <property type="component" value="Chromosome"/>
</dbReference>
<evidence type="ECO:0000313" key="3">
    <source>
        <dbReference type="Proteomes" id="UP000008204"/>
    </source>
</evidence>
<dbReference type="EMBL" id="CP001287">
    <property type="protein sequence ID" value="ACK67356.1"/>
    <property type="molecule type" value="Genomic_DNA"/>
</dbReference>
<dbReference type="OrthoDB" id="5517735at2"/>
<feature type="signal peptide" evidence="1">
    <location>
        <begin position="1"/>
        <end position="24"/>
    </location>
</feature>